<dbReference type="EMBL" id="BGPR01000017">
    <property type="protein sequence ID" value="GBL79024.1"/>
    <property type="molecule type" value="Genomic_DNA"/>
</dbReference>
<accession>A0A4Y2AJA8</accession>
<gene>
    <name evidence="1" type="ORF">AVEN_48978_1</name>
</gene>
<keyword evidence="2" id="KW-1185">Reference proteome</keyword>
<dbReference type="Proteomes" id="UP000499080">
    <property type="component" value="Unassembled WGS sequence"/>
</dbReference>
<comment type="caution">
    <text evidence="1">The sequence shown here is derived from an EMBL/GenBank/DDBJ whole genome shotgun (WGS) entry which is preliminary data.</text>
</comment>
<proteinExistence type="predicted"/>
<organism evidence="1 2">
    <name type="scientific">Araneus ventricosus</name>
    <name type="common">Orbweaver spider</name>
    <name type="synonym">Epeira ventricosa</name>
    <dbReference type="NCBI Taxonomy" id="182803"/>
    <lineage>
        <taxon>Eukaryota</taxon>
        <taxon>Metazoa</taxon>
        <taxon>Ecdysozoa</taxon>
        <taxon>Arthropoda</taxon>
        <taxon>Chelicerata</taxon>
        <taxon>Arachnida</taxon>
        <taxon>Araneae</taxon>
        <taxon>Araneomorphae</taxon>
        <taxon>Entelegynae</taxon>
        <taxon>Araneoidea</taxon>
        <taxon>Araneidae</taxon>
        <taxon>Araneus</taxon>
    </lineage>
</organism>
<sequence>MHQITVSSSLIRASCQSEKFRMKNLRVPLRSPLGNTSMCHFGHIGHIRTSGSSDLAWVFRSVLAFLWPDSKLSINLPASSVIRNVSSGQELRSVCSFDSTGVMPLASQNQLAKT</sequence>
<name>A0A4Y2AJA8_ARAVE</name>
<dbReference type="AlphaFoldDB" id="A0A4Y2AJA8"/>
<reference evidence="1 2" key="1">
    <citation type="journal article" date="2019" name="Sci. Rep.">
        <title>Orb-weaving spider Araneus ventricosus genome elucidates the spidroin gene catalogue.</title>
        <authorList>
            <person name="Kono N."/>
            <person name="Nakamura H."/>
            <person name="Ohtoshi R."/>
            <person name="Moran D.A.P."/>
            <person name="Shinohara A."/>
            <person name="Yoshida Y."/>
            <person name="Fujiwara M."/>
            <person name="Mori M."/>
            <person name="Tomita M."/>
            <person name="Arakawa K."/>
        </authorList>
    </citation>
    <scope>NUCLEOTIDE SEQUENCE [LARGE SCALE GENOMIC DNA]</scope>
</reference>
<protein>
    <submittedName>
        <fullName evidence="1">Uncharacterized protein</fullName>
    </submittedName>
</protein>
<evidence type="ECO:0000313" key="2">
    <source>
        <dbReference type="Proteomes" id="UP000499080"/>
    </source>
</evidence>
<evidence type="ECO:0000313" key="1">
    <source>
        <dbReference type="EMBL" id="GBL79024.1"/>
    </source>
</evidence>